<dbReference type="Proteomes" id="UP000295270">
    <property type="component" value="Unassembled WGS sequence"/>
</dbReference>
<keyword evidence="4" id="KW-0808">Transferase</keyword>
<dbReference type="SMART" id="SM00448">
    <property type="entry name" value="REC"/>
    <property type="match status" value="1"/>
</dbReference>
<feature type="chain" id="PRO_5043204737" description="histidine kinase" evidence="14">
    <location>
        <begin position="24"/>
        <end position="1324"/>
    </location>
</feature>
<dbReference type="InterPro" id="IPR036097">
    <property type="entry name" value="HisK_dim/P_sf"/>
</dbReference>
<comment type="caution">
    <text evidence="19">The sequence shown here is derived from an EMBL/GenBank/DDBJ whole genome shotgun (WGS) entry which is preliminary data.</text>
</comment>
<dbReference type="SMART" id="SM00387">
    <property type="entry name" value="HATPase_c"/>
    <property type="match status" value="1"/>
</dbReference>
<dbReference type="FunFam" id="3.30.565.10:FF:000037">
    <property type="entry name" value="Hybrid sensor histidine kinase/response regulator"/>
    <property type="match status" value="1"/>
</dbReference>
<feature type="modified residue" description="4-aspartylphosphate" evidence="12">
    <location>
        <position position="1124"/>
    </location>
</feature>
<dbReference type="Proteomes" id="UP000298340">
    <property type="component" value="Unassembled WGS sequence"/>
</dbReference>
<dbReference type="Gene3D" id="3.40.50.2300">
    <property type="match status" value="1"/>
</dbReference>
<dbReference type="GO" id="GO:0005524">
    <property type="term" value="F:ATP binding"/>
    <property type="evidence" value="ECO:0007669"/>
    <property type="project" value="UniProtKB-KW"/>
</dbReference>
<keyword evidence="13" id="KW-0812">Transmembrane</keyword>
<sequence>MKLFNPFLYILFLSLLASFGAVGQSYTFHHLKTNDGLSNSTIKSILKDQYGFLWIGTESGLNRYDGYGFKVYATKSDKPSSIINDDIRGLQEDGLGNIWISTEFSYIVYQRHKDNFRSDIPNVLKDLGIKAEENYKVYVDKNKDLWVLSGNRIFVYDTYKKNLKTFSSKEKIAETSTVFLGDDGNSIFRVLHSGTILKVNKSNGRQSFLKLPDFVSQHLQNKKNKIYVDSQNGLWIFSNTAALFYQKNSQTEWKKITLNSAVTTQNDVIFDIKDDGNGRVWIGTDHQGIFIYNTVNNSISNLTHNPDNTASIASNNIGCLYKDDTGTLWAGHNKKGISYYNASFGNLVTVELQDCKDVSTFLEDKKGNLWLGTDGNGLYFKEKSSGNKITKMPLASNVIVSLLEDKKGRIWIGTYLNGLFCYEDGTFKHFTKENSTLNSNDIWNLKEDRYGNLWIGTLGRGIQCLRSGTTRFETIAKTVKGLEFTLDMFYDNGDQLYVGTDNGLFSIDILTGQQVKASGNRSKTQKFRQSFTSSVYKDSRNNIWLGHSKGLSVWDTQKDTVYYFDKTNGLSDNIVKGIIEDNHRHIWITTSNGLSVLTVEPNTKGILKISSRNFSVKDGLHDNYFNTHGIYKLQNGDILLGGTEGYTTVNPNKMAEKSKPLAKVIFTGLSLGNVPVQVDSLYNGHRLLKRSMEQTSEVTFSHDDQLIAIQFTTADLVNADKVRYLYKLEGFSNQWLPTEKNKIEFSSLAPGTYTLFIKASNSDGIWNEKATVLDITVTPPFYLSGWAFLFYVMAIAGITMYVIKHTRKKHRKELEQQRIQLEHLQQINLNEMKLRFFTNISHDLRTPLTLITIPLQTILNKELEEGLRAKLSIVYKNVEQLMTLINSVLDFRKLDVGTESLNLKSGDFVYYIQERCTLFQSYATDRNMKFSYTSEMETLMMEFDNVKVQKILFNLLSNAFKYTPDGGSINLHLYREEKNVVVSISDSGQGVPENEKQSIFERFYQAEQSEENTGSGIGLHIVSEYIAMHGGSITVEDNSPKGSIFTFRLPVQKVKSKEQIRLLESHPEKNINEKPVLLFTDDNKDFCDFMSESLSEFYTVLVAHDGLEALEKLQQNNINIVVSDVMMPKMSGTELCAQIKTTIEWSHIPVILLTARTAEEYKIEGLMLGADDYLNKPFNFNLLKLRIDKFLDWTKKSHQAFSQKIDIAPSEITITSLDEQLIEKAIKTVEENIANPDFTVEELSAIVGLSRTHLYKKLMHITGKGPAEFIRTVRLKRARQLLEKSQLQIAEIAYAVGFNSPKRFTVNFKNEFGVSPSEYVRNLK</sequence>
<dbReference type="Pfam" id="PF07494">
    <property type="entry name" value="Reg_prop"/>
    <property type="match status" value="4"/>
</dbReference>
<dbReference type="InterPro" id="IPR018060">
    <property type="entry name" value="HTH_AraC"/>
</dbReference>
<evidence type="ECO:0000256" key="6">
    <source>
        <dbReference type="ARBA" id="ARBA00022777"/>
    </source>
</evidence>
<dbReference type="Gene3D" id="1.10.287.130">
    <property type="match status" value="1"/>
</dbReference>
<proteinExistence type="predicted"/>
<evidence type="ECO:0000259" key="16">
    <source>
        <dbReference type="PROSITE" id="PS50109"/>
    </source>
</evidence>
<feature type="signal peptide" evidence="14">
    <location>
        <begin position="1"/>
        <end position="23"/>
    </location>
</feature>
<keyword evidence="8" id="KW-0902">Two-component regulatory system</keyword>
<dbReference type="PROSITE" id="PS01124">
    <property type="entry name" value="HTH_ARAC_FAMILY_2"/>
    <property type="match status" value="1"/>
</dbReference>
<keyword evidence="9" id="KW-0805">Transcription regulation</keyword>
<dbReference type="SUPFAM" id="SSF47384">
    <property type="entry name" value="Homodimeric domain of signal transducing histidine kinase"/>
    <property type="match status" value="1"/>
</dbReference>
<dbReference type="CDD" id="cd17574">
    <property type="entry name" value="REC_OmpR"/>
    <property type="match status" value="1"/>
</dbReference>
<evidence type="ECO:0000256" key="8">
    <source>
        <dbReference type="ARBA" id="ARBA00023012"/>
    </source>
</evidence>
<dbReference type="SUPFAM" id="SSF55874">
    <property type="entry name" value="ATPase domain of HSP90 chaperone/DNA topoisomerase II/histidine kinase"/>
    <property type="match status" value="1"/>
</dbReference>
<keyword evidence="13" id="KW-1133">Transmembrane helix</keyword>
<evidence type="ECO:0000256" key="10">
    <source>
        <dbReference type="ARBA" id="ARBA00023125"/>
    </source>
</evidence>
<reference evidence="19 21" key="2">
    <citation type="journal article" date="2018" name="Syst. Appl. Microbiol.">
        <title>Flavobacterium circumlabens sp. nov. and Flavobacterium cupreum sp. nov., two psychrotrophic species isolated from Antarctic environmental samples.</title>
        <authorList>
            <person name="Kralova S."/>
            <person name="Busse H.J."/>
            <person name="Svec P."/>
            <person name="Maslanova I."/>
            <person name="Stankova E."/>
            <person name="Bartak M."/>
            <person name="Sedlacek I."/>
        </authorList>
    </citation>
    <scope>NUCLEOTIDE SEQUENCE [LARGE SCALE GENOMIC DNA]</scope>
    <source>
        <strain evidence="19 21">CCM 8828</strain>
    </source>
</reference>
<dbReference type="Pfam" id="PF12833">
    <property type="entry name" value="HTH_18"/>
    <property type="match status" value="1"/>
</dbReference>
<keyword evidence="3 12" id="KW-0597">Phosphoprotein</keyword>
<dbReference type="InterPro" id="IPR036890">
    <property type="entry name" value="HATPase_C_sf"/>
</dbReference>
<evidence type="ECO:0000256" key="9">
    <source>
        <dbReference type="ARBA" id="ARBA00023015"/>
    </source>
</evidence>
<dbReference type="PRINTS" id="PR00344">
    <property type="entry name" value="BCTRLSENSOR"/>
</dbReference>
<dbReference type="InterPro" id="IPR011110">
    <property type="entry name" value="Reg_prop"/>
</dbReference>
<dbReference type="InterPro" id="IPR011123">
    <property type="entry name" value="Y_Y_Y"/>
</dbReference>
<dbReference type="EC" id="2.7.13.3" evidence="2"/>
<dbReference type="InterPro" id="IPR015943">
    <property type="entry name" value="WD40/YVTN_repeat-like_dom_sf"/>
</dbReference>
<feature type="domain" description="HTH araC/xylS-type" evidence="15">
    <location>
        <begin position="1223"/>
        <end position="1322"/>
    </location>
</feature>
<keyword evidence="14" id="KW-0732">Signal</keyword>
<evidence type="ECO:0000313" key="21">
    <source>
        <dbReference type="Proteomes" id="UP000298340"/>
    </source>
</evidence>
<keyword evidence="13" id="KW-0472">Membrane</keyword>
<feature type="domain" description="Histidine kinase" evidence="16">
    <location>
        <begin position="839"/>
        <end position="1053"/>
    </location>
</feature>
<evidence type="ECO:0000256" key="12">
    <source>
        <dbReference type="PROSITE-ProRule" id="PRU00169"/>
    </source>
</evidence>
<evidence type="ECO:0000256" key="5">
    <source>
        <dbReference type="ARBA" id="ARBA00022741"/>
    </source>
</evidence>
<dbReference type="PROSITE" id="PS50109">
    <property type="entry name" value="HIS_KIN"/>
    <property type="match status" value="1"/>
</dbReference>
<dbReference type="CDD" id="cd00082">
    <property type="entry name" value="HisKA"/>
    <property type="match status" value="1"/>
</dbReference>
<accession>A0A4Y7UGW2</accession>
<dbReference type="PANTHER" id="PTHR43547:SF2">
    <property type="entry name" value="HYBRID SIGNAL TRANSDUCTION HISTIDINE KINASE C"/>
    <property type="match status" value="1"/>
</dbReference>
<evidence type="ECO:0000313" key="20">
    <source>
        <dbReference type="Proteomes" id="UP000295270"/>
    </source>
</evidence>
<dbReference type="InterPro" id="IPR001789">
    <property type="entry name" value="Sig_transdc_resp-reg_receiver"/>
</dbReference>
<dbReference type="OrthoDB" id="1522078at2"/>
<dbReference type="Gene3D" id="1.10.10.60">
    <property type="entry name" value="Homeodomain-like"/>
    <property type="match status" value="1"/>
</dbReference>
<dbReference type="Gene3D" id="2.130.10.10">
    <property type="entry name" value="YVTN repeat-like/Quinoprotein amine dehydrogenase"/>
    <property type="match status" value="2"/>
</dbReference>
<dbReference type="Gene3D" id="2.60.40.10">
    <property type="entry name" value="Immunoglobulins"/>
    <property type="match status" value="1"/>
</dbReference>
<reference evidence="18 20" key="1">
    <citation type="journal article" date="2015" name="Stand. Genomic Sci.">
        <title>Genomic Encyclopedia of Bacterial and Archaeal Type Strains, Phase III: the genomes of soil and plant-associated and newly described type strains.</title>
        <authorList>
            <person name="Whitman W.B."/>
            <person name="Woyke T."/>
            <person name="Klenk H.P."/>
            <person name="Zhou Y."/>
            <person name="Lilburn T.G."/>
            <person name="Beck B.J."/>
            <person name="De Vos P."/>
            <person name="Vandamme P."/>
            <person name="Eisen J.A."/>
            <person name="Garrity G."/>
            <person name="Hugenholtz P."/>
            <person name="Kyrpides N.C."/>
        </authorList>
    </citation>
    <scope>NUCLEOTIDE SEQUENCE [LARGE SCALE GENOMIC DNA]</scope>
    <source>
        <strain evidence="18 20">P5626</strain>
    </source>
</reference>
<dbReference type="SMART" id="SM00342">
    <property type="entry name" value="HTH_ARAC"/>
    <property type="match status" value="1"/>
</dbReference>
<dbReference type="Pfam" id="PF07495">
    <property type="entry name" value="Y_Y_Y"/>
    <property type="match status" value="1"/>
</dbReference>
<keyword evidence="10" id="KW-0238">DNA-binding</keyword>
<dbReference type="EMBL" id="QWDN01000002">
    <property type="protein sequence ID" value="TEB45128.1"/>
    <property type="molecule type" value="Genomic_DNA"/>
</dbReference>
<gene>
    <name evidence="19" type="ORF">D0809_08095</name>
    <name evidence="18" type="ORF">EV142_102495</name>
</gene>
<evidence type="ECO:0000259" key="17">
    <source>
        <dbReference type="PROSITE" id="PS50110"/>
    </source>
</evidence>
<evidence type="ECO:0000313" key="18">
    <source>
        <dbReference type="EMBL" id="TCN59875.1"/>
    </source>
</evidence>
<evidence type="ECO:0000256" key="14">
    <source>
        <dbReference type="SAM" id="SignalP"/>
    </source>
</evidence>
<dbReference type="SUPFAM" id="SSF52172">
    <property type="entry name" value="CheY-like"/>
    <property type="match status" value="1"/>
</dbReference>
<evidence type="ECO:0000256" key="3">
    <source>
        <dbReference type="ARBA" id="ARBA00022553"/>
    </source>
</evidence>
<dbReference type="InterPro" id="IPR004358">
    <property type="entry name" value="Sig_transdc_His_kin-like_C"/>
</dbReference>
<dbReference type="SMART" id="SM00388">
    <property type="entry name" value="HisKA"/>
    <property type="match status" value="1"/>
</dbReference>
<organism evidence="19 21">
    <name type="scientific">Flavobacterium circumlabens</name>
    <dbReference type="NCBI Taxonomy" id="2133765"/>
    <lineage>
        <taxon>Bacteria</taxon>
        <taxon>Pseudomonadati</taxon>
        <taxon>Bacteroidota</taxon>
        <taxon>Flavobacteriia</taxon>
        <taxon>Flavobacteriales</taxon>
        <taxon>Flavobacteriaceae</taxon>
        <taxon>Flavobacterium</taxon>
    </lineage>
</organism>
<dbReference type="Pfam" id="PF00072">
    <property type="entry name" value="Response_reg"/>
    <property type="match status" value="1"/>
</dbReference>
<dbReference type="EMBL" id="SLWA01000002">
    <property type="protein sequence ID" value="TCN59875.1"/>
    <property type="molecule type" value="Genomic_DNA"/>
</dbReference>
<dbReference type="InterPro" id="IPR011006">
    <property type="entry name" value="CheY-like_superfamily"/>
</dbReference>
<dbReference type="SUPFAM" id="SSF63829">
    <property type="entry name" value="Calcium-dependent phosphotriesterase"/>
    <property type="match status" value="2"/>
</dbReference>
<dbReference type="GO" id="GO:0003700">
    <property type="term" value="F:DNA-binding transcription factor activity"/>
    <property type="evidence" value="ECO:0007669"/>
    <property type="project" value="InterPro"/>
</dbReference>
<evidence type="ECO:0000256" key="7">
    <source>
        <dbReference type="ARBA" id="ARBA00022840"/>
    </source>
</evidence>
<dbReference type="Pfam" id="PF02518">
    <property type="entry name" value="HATPase_c"/>
    <property type="match status" value="1"/>
</dbReference>
<dbReference type="SUPFAM" id="SSF46689">
    <property type="entry name" value="Homeodomain-like"/>
    <property type="match status" value="1"/>
</dbReference>
<protein>
    <recommendedName>
        <fullName evidence="2">histidine kinase</fullName>
        <ecNumber evidence="2">2.7.13.3</ecNumber>
    </recommendedName>
</protein>
<evidence type="ECO:0000313" key="19">
    <source>
        <dbReference type="EMBL" id="TEB45128.1"/>
    </source>
</evidence>
<dbReference type="PROSITE" id="PS00041">
    <property type="entry name" value="HTH_ARAC_FAMILY_1"/>
    <property type="match status" value="1"/>
</dbReference>
<keyword evidence="6 19" id="KW-0418">Kinase</keyword>
<dbReference type="InterPro" id="IPR013783">
    <property type="entry name" value="Ig-like_fold"/>
</dbReference>
<feature type="transmembrane region" description="Helical" evidence="13">
    <location>
        <begin position="781"/>
        <end position="803"/>
    </location>
</feature>
<keyword evidence="7" id="KW-0067">ATP-binding</keyword>
<evidence type="ECO:0000256" key="1">
    <source>
        <dbReference type="ARBA" id="ARBA00000085"/>
    </source>
</evidence>
<evidence type="ECO:0000256" key="4">
    <source>
        <dbReference type="ARBA" id="ARBA00022679"/>
    </source>
</evidence>
<dbReference type="CDD" id="cd00075">
    <property type="entry name" value="HATPase"/>
    <property type="match status" value="1"/>
</dbReference>
<comment type="catalytic activity">
    <reaction evidence="1">
        <text>ATP + protein L-histidine = ADP + protein N-phospho-L-histidine.</text>
        <dbReference type="EC" id="2.7.13.3"/>
    </reaction>
</comment>
<feature type="domain" description="Response regulatory" evidence="17">
    <location>
        <begin position="1076"/>
        <end position="1191"/>
    </location>
</feature>
<dbReference type="InterPro" id="IPR018062">
    <property type="entry name" value="HTH_AraC-typ_CS"/>
</dbReference>
<evidence type="ECO:0000256" key="2">
    <source>
        <dbReference type="ARBA" id="ARBA00012438"/>
    </source>
</evidence>
<dbReference type="PROSITE" id="PS50110">
    <property type="entry name" value="RESPONSE_REGULATORY"/>
    <property type="match status" value="1"/>
</dbReference>
<dbReference type="InterPro" id="IPR003661">
    <property type="entry name" value="HisK_dim/P_dom"/>
</dbReference>
<keyword evidence="11" id="KW-0804">Transcription</keyword>
<dbReference type="InterPro" id="IPR005467">
    <property type="entry name" value="His_kinase_dom"/>
</dbReference>
<dbReference type="Pfam" id="PF00512">
    <property type="entry name" value="HisKA"/>
    <property type="match status" value="1"/>
</dbReference>
<reference evidence="18" key="3">
    <citation type="submission" date="2019-03" db="EMBL/GenBank/DDBJ databases">
        <authorList>
            <person name="Whitman W."/>
            <person name="Huntemann M."/>
            <person name="Clum A."/>
            <person name="Pillay M."/>
            <person name="Palaniappan K."/>
            <person name="Varghese N."/>
            <person name="Mikhailova N."/>
            <person name="Stamatis D."/>
            <person name="Reddy T."/>
            <person name="Daum C."/>
            <person name="Shapiro N."/>
            <person name="Ivanova N."/>
            <person name="Kyrpides N."/>
            <person name="Woyke T."/>
        </authorList>
    </citation>
    <scope>NUCLEOTIDE SEQUENCE</scope>
    <source>
        <strain evidence="18">P5626</strain>
    </source>
</reference>
<evidence type="ECO:0000256" key="11">
    <source>
        <dbReference type="ARBA" id="ARBA00023163"/>
    </source>
</evidence>
<dbReference type="GO" id="GO:0043565">
    <property type="term" value="F:sequence-specific DNA binding"/>
    <property type="evidence" value="ECO:0007669"/>
    <property type="project" value="InterPro"/>
</dbReference>
<keyword evidence="20" id="KW-1185">Reference proteome</keyword>
<dbReference type="InterPro" id="IPR009057">
    <property type="entry name" value="Homeodomain-like_sf"/>
</dbReference>
<keyword evidence="5" id="KW-0547">Nucleotide-binding</keyword>
<dbReference type="PANTHER" id="PTHR43547">
    <property type="entry name" value="TWO-COMPONENT HISTIDINE KINASE"/>
    <property type="match status" value="1"/>
</dbReference>
<name>A0A4Y7UGW2_9FLAO</name>
<dbReference type="GO" id="GO:0000155">
    <property type="term" value="F:phosphorelay sensor kinase activity"/>
    <property type="evidence" value="ECO:0007669"/>
    <property type="project" value="InterPro"/>
</dbReference>
<dbReference type="RefSeq" id="WP_132033874.1">
    <property type="nucleotide sequence ID" value="NZ_QWDN01000002.1"/>
</dbReference>
<dbReference type="InterPro" id="IPR003594">
    <property type="entry name" value="HATPase_dom"/>
</dbReference>
<evidence type="ECO:0000256" key="13">
    <source>
        <dbReference type="SAM" id="Phobius"/>
    </source>
</evidence>
<dbReference type="Gene3D" id="3.30.565.10">
    <property type="entry name" value="Histidine kinase-like ATPase, C-terminal domain"/>
    <property type="match status" value="1"/>
</dbReference>
<evidence type="ECO:0000259" key="15">
    <source>
        <dbReference type="PROSITE" id="PS01124"/>
    </source>
</evidence>